<gene>
    <name evidence="1" type="ORF">I350_00946</name>
</gene>
<accession>A0A1E3KBC8</accession>
<reference evidence="1 2" key="1">
    <citation type="submission" date="2016-06" db="EMBL/GenBank/DDBJ databases">
        <title>Evolution of pathogenesis and genome organization in the Tremellales.</title>
        <authorList>
            <person name="Cuomo C."/>
            <person name="Litvintseva A."/>
            <person name="Heitman J."/>
            <person name="Chen Y."/>
            <person name="Sun S."/>
            <person name="Springer D."/>
            <person name="Dromer F."/>
            <person name="Young S."/>
            <person name="Zeng Q."/>
            <person name="Chapman S."/>
            <person name="Gujja S."/>
            <person name="Saif S."/>
            <person name="Birren B."/>
        </authorList>
    </citation>
    <scope>NUCLEOTIDE SEQUENCE [LARGE SCALE GENOMIC DNA]</scope>
    <source>
        <strain evidence="1 2">CBS 6273</strain>
    </source>
</reference>
<organism evidence="1 2">
    <name type="scientific">Cryptococcus amylolentus CBS 6273</name>
    <dbReference type="NCBI Taxonomy" id="1296118"/>
    <lineage>
        <taxon>Eukaryota</taxon>
        <taxon>Fungi</taxon>
        <taxon>Dikarya</taxon>
        <taxon>Basidiomycota</taxon>
        <taxon>Agaricomycotina</taxon>
        <taxon>Tremellomycetes</taxon>
        <taxon>Tremellales</taxon>
        <taxon>Cryptococcaceae</taxon>
        <taxon>Cryptococcus</taxon>
    </lineage>
</organism>
<evidence type="ECO:0000313" key="2">
    <source>
        <dbReference type="Proteomes" id="UP000095149"/>
    </source>
</evidence>
<comment type="caution">
    <text evidence="1">The sequence shown here is derived from an EMBL/GenBank/DDBJ whole genome shotgun (WGS) entry which is preliminary data.</text>
</comment>
<dbReference type="EMBL" id="MEKH01000002">
    <property type="protein sequence ID" value="ODO10351.1"/>
    <property type="molecule type" value="Genomic_DNA"/>
</dbReference>
<protein>
    <submittedName>
        <fullName evidence="1">Uncharacterized protein</fullName>
    </submittedName>
</protein>
<sequence>MGPFAISAGLFQICPEISSISSEAPPAPQPHFTTYALSPTSAGIPPSSYSSSTVNDQSQAYNHSRAIWQPTDIPWVAPLARFTLPQVADLELASGGAVVPVSRPPNFSLNTLDFPYSEEVHNGDISGLVGFDFGNHQSHILRINTILKLSTEALVDNARRALEETTINTPAPHAKHAKAADIAGLVQEALACLNEGKVRDIGSSWEDFAKSVLAAGSIDDERSSRFFDPVQPQHMLCDYRHDLHIRHSKRYYWSSTIVGARELHSQLQIGDNIGLVLVLHDYHDTTETVPNASLPMGKRKIAKQLLTVQDSEETAWKVLIGVENDRGCHDYLTEDCDERGDPSGLAWMPHRSTVATLSVWSHDGPSYFAGVGGFPPGMMFDGVSVVLQGVIPDSLMFITFEG</sequence>
<dbReference type="Proteomes" id="UP000095149">
    <property type="component" value="Unassembled WGS sequence"/>
</dbReference>
<name>A0A1E3KBC8_9TREE</name>
<proteinExistence type="predicted"/>
<evidence type="ECO:0000313" key="1">
    <source>
        <dbReference type="EMBL" id="ODO10351.1"/>
    </source>
</evidence>
<dbReference type="AlphaFoldDB" id="A0A1E3KBC8"/>